<sequence>MDQLTSFGTSIAQSVGPTIELYKKLLQSNEKAIKSTLRKSFAFGTNPRHNLDVYYPSSHPTGANCPVFMFVYGGGLSHGNRISPDGLLYANIGHFFAEKCGYVVVIPDYRLVPEARFPSGGEDIAMALEWLIANHAKLGSDEGVRSLFMMGNSAGAVHLSTFLLRQEFAHIHDKISGKGTGCPLRLKAAILCSMPAHFQNADPSRNQTINTYYETAVEQKCPLGLLKACKQENKINEVAFGAKVLVLTASLDPEDEILSPSEDFVTYWRSNRVDSASSLAVQTMDGHNHISPTSSLGTGYSAEEVWGFQVAKFCNTAARS</sequence>
<reference evidence="3 4" key="1">
    <citation type="journal article" date="2016" name="Environ. Microbiol.">
        <title>Effector profiles distinguish formae speciales of Fusarium oxysporum.</title>
        <authorList>
            <person name="van Dam P."/>
            <person name="Fokkens L."/>
            <person name="Schmidt S.M."/>
            <person name="Linmans J.H."/>
            <person name="Kistler H.C."/>
            <person name="Ma L.J."/>
            <person name="Rep M."/>
        </authorList>
    </citation>
    <scope>NUCLEOTIDE SEQUENCE [LARGE SCALE GENOMIC DNA]</scope>
    <source>
        <strain evidence="3 4">Forc016</strain>
    </source>
</reference>
<dbReference type="AlphaFoldDB" id="A0A2H3G9Q8"/>
<dbReference type="InterPro" id="IPR049492">
    <property type="entry name" value="BD-FAE-like_dom"/>
</dbReference>
<dbReference type="SUPFAM" id="SSF53474">
    <property type="entry name" value="alpha/beta-Hydrolases"/>
    <property type="match status" value="1"/>
</dbReference>
<evidence type="ECO:0000313" key="3">
    <source>
        <dbReference type="EMBL" id="PCD21142.1"/>
    </source>
</evidence>
<organism evidence="3 4">
    <name type="scientific">Fusarium oxysporum f. sp. radicis-cucumerinum</name>
    <dbReference type="NCBI Taxonomy" id="327505"/>
    <lineage>
        <taxon>Eukaryota</taxon>
        <taxon>Fungi</taxon>
        <taxon>Dikarya</taxon>
        <taxon>Ascomycota</taxon>
        <taxon>Pezizomycotina</taxon>
        <taxon>Sordariomycetes</taxon>
        <taxon>Hypocreomycetidae</taxon>
        <taxon>Hypocreales</taxon>
        <taxon>Nectriaceae</taxon>
        <taxon>Fusarium</taxon>
        <taxon>Fusarium oxysporum species complex</taxon>
    </lineage>
</organism>
<dbReference type="STRING" id="327505.A0A2H3G9Q8"/>
<evidence type="ECO:0000256" key="1">
    <source>
        <dbReference type="ARBA" id="ARBA00022801"/>
    </source>
</evidence>
<evidence type="ECO:0000259" key="2">
    <source>
        <dbReference type="Pfam" id="PF20434"/>
    </source>
</evidence>
<dbReference type="Gene3D" id="3.40.50.1820">
    <property type="entry name" value="alpha/beta hydrolase"/>
    <property type="match status" value="1"/>
</dbReference>
<gene>
    <name evidence="3" type="ORF">AU210_016568</name>
</gene>
<name>A0A2H3G9Q8_FUSOX</name>
<dbReference type="InterPro" id="IPR029058">
    <property type="entry name" value="AB_hydrolase_fold"/>
</dbReference>
<keyword evidence="1" id="KW-0378">Hydrolase</keyword>
<dbReference type="PANTHER" id="PTHR48081">
    <property type="entry name" value="AB HYDROLASE SUPERFAMILY PROTEIN C4A8.06C"/>
    <property type="match status" value="1"/>
</dbReference>
<evidence type="ECO:0000313" key="4">
    <source>
        <dbReference type="Proteomes" id="UP000219602"/>
    </source>
</evidence>
<dbReference type="EMBL" id="MABQ02000014">
    <property type="protein sequence ID" value="PCD21142.1"/>
    <property type="molecule type" value="Genomic_DNA"/>
</dbReference>
<dbReference type="Proteomes" id="UP000219602">
    <property type="component" value="Unassembled WGS sequence"/>
</dbReference>
<proteinExistence type="predicted"/>
<dbReference type="Pfam" id="PF20434">
    <property type="entry name" value="BD-FAE"/>
    <property type="match status" value="1"/>
</dbReference>
<feature type="domain" description="BD-FAE-like" evidence="2">
    <location>
        <begin position="51"/>
        <end position="174"/>
    </location>
</feature>
<accession>A0A2H3G9Q8</accession>
<dbReference type="InterPro" id="IPR050300">
    <property type="entry name" value="GDXG_lipolytic_enzyme"/>
</dbReference>
<reference evidence="3 4" key="2">
    <citation type="journal article" date="2017" name="Sci. Rep.">
        <title>A mobile pathogenicity chromosome in Fusarium oxysporum for infection of multiple cucurbit species.</title>
        <authorList>
            <person name="van Dam P."/>
            <person name="Fokkens L."/>
            <person name="Ayukawa Y."/>
            <person name="van der Gragt M."/>
            <person name="Ter Horst A."/>
            <person name="Brankovics B."/>
            <person name="Houterman P.M."/>
            <person name="Arie T."/>
            <person name="Rep M."/>
        </authorList>
    </citation>
    <scope>NUCLEOTIDE SEQUENCE [LARGE SCALE GENOMIC DNA]</scope>
    <source>
        <strain evidence="3 4">Forc016</strain>
    </source>
</reference>
<dbReference type="GO" id="GO:0016787">
    <property type="term" value="F:hydrolase activity"/>
    <property type="evidence" value="ECO:0007669"/>
    <property type="project" value="UniProtKB-KW"/>
</dbReference>
<protein>
    <recommendedName>
        <fullName evidence="2">BD-FAE-like domain-containing protein</fullName>
    </recommendedName>
</protein>
<comment type="caution">
    <text evidence="3">The sequence shown here is derived from an EMBL/GenBank/DDBJ whole genome shotgun (WGS) entry which is preliminary data.</text>
</comment>